<evidence type="ECO:0000313" key="11">
    <source>
        <dbReference type="Proteomes" id="UP000320393"/>
    </source>
</evidence>
<sequence>MLSSTHGFGTDTPRPSRAAARASRRLSRRIARWGASGLVGTALMGTLALVAAVGPALTGNPMRMDVPVRLQPPSFAHLMGTDQFGRDILTRVVHGARISLGAGVGVVLVGLGLGLTLGVLAAYRGGAFGLGVMSLVDIMLALPGVLLAIVIAALLSPRLTTAIVAVGVVTIPYYARLVWSVTQAVRLREYVDAARAAGASDARIIARHILPGILPPALVQATLGVGNGILSVSALSFLGVGAQPPTPEWGLMLSEAQRFILVAPHMGIFPGLGIMMAVLSFNLIGDGLRDLLDPALAQVVRR</sequence>
<feature type="transmembrane region" description="Helical" evidence="7">
    <location>
        <begin position="33"/>
        <end position="57"/>
    </location>
</feature>
<evidence type="ECO:0000313" key="10">
    <source>
        <dbReference type="EMBL" id="TMJ12701.1"/>
    </source>
</evidence>
<feature type="transmembrane region" description="Helical" evidence="7">
    <location>
        <begin position="135"/>
        <end position="155"/>
    </location>
</feature>
<comment type="caution">
    <text evidence="10">The sequence shown here is derived from an EMBL/GenBank/DDBJ whole genome shotgun (WGS) entry which is preliminary data.</text>
</comment>
<evidence type="ECO:0000259" key="9">
    <source>
        <dbReference type="PROSITE" id="PS50928"/>
    </source>
</evidence>
<evidence type="ECO:0000256" key="5">
    <source>
        <dbReference type="ARBA" id="ARBA00022989"/>
    </source>
</evidence>
<feature type="domain" description="ABC transmembrane type-1" evidence="9">
    <location>
        <begin position="96"/>
        <end position="285"/>
    </location>
</feature>
<comment type="similarity">
    <text evidence="7">Belongs to the binding-protein-dependent transport system permease family.</text>
</comment>
<dbReference type="InterPro" id="IPR050366">
    <property type="entry name" value="BP-dependent_transpt_permease"/>
</dbReference>
<dbReference type="GO" id="GO:0055085">
    <property type="term" value="P:transmembrane transport"/>
    <property type="evidence" value="ECO:0007669"/>
    <property type="project" value="InterPro"/>
</dbReference>
<proteinExistence type="inferred from homology"/>
<feature type="transmembrane region" description="Helical" evidence="7">
    <location>
        <begin position="98"/>
        <end position="123"/>
    </location>
</feature>
<feature type="transmembrane region" description="Helical" evidence="7">
    <location>
        <begin position="259"/>
        <end position="284"/>
    </location>
</feature>
<comment type="subcellular location">
    <subcellularLocation>
        <location evidence="1 7">Cell membrane</location>
        <topology evidence="1 7">Multi-pass membrane protein</topology>
    </subcellularLocation>
</comment>
<keyword evidence="3" id="KW-1003">Cell membrane</keyword>
<keyword evidence="5 7" id="KW-1133">Transmembrane helix</keyword>
<reference evidence="10 11" key="1">
    <citation type="journal article" date="2019" name="Nat. Microbiol.">
        <title>Mediterranean grassland soil C-N compound turnover is dependent on rainfall and depth, and is mediated by genomically divergent microorganisms.</title>
        <authorList>
            <person name="Diamond S."/>
            <person name="Andeer P.F."/>
            <person name="Li Z."/>
            <person name="Crits-Christoph A."/>
            <person name="Burstein D."/>
            <person name="Anantharaman K."/>
            <person name="Lane K.R."/>
            <person name="Thomas B.C."/>
            <person name="Pan C."/>
            <person name="Northen T.R."/>
            <person name="Banfield J.F."/>
        </authorList>
    </citation>
    <scope>NUCLEOTIDE SEQUENCE [LARGE SCALE GENOMIC DNA]</scope>
    <source>
        <strain evidence="10">NP_5</strain>
    </source>
</reference>
<dbReference type="Gene3D" id="1.10.3720.10">
    <property type="entry name" value="MetI-like"/>
    <property type="match status" value="1"/>
</dbReference>
<protein>
    <submittedName>
        <fullName evidence="10">ABC transporter permease</fullName>
    </submittedName>
</protein>
<gene>
    <name evidence="10" type="ORF">E6H02_05745</name>
</gene>
<dbReference type="PANTHER" id="PTHR43386">
    <property type="entry name" value="OLIGOPEPTIDE TRANSPORT SYSTEM PERMEASE PROTEIN APPC"/>
    <property type="match status" value="1"/>
</dbReference>
<dbReference type="PROSITE" id="PS50928">
    <property type="entry name" value="ABC_TM1"/>
    <property type="match status" value="1"/>
</dbReference>
<evidence type="ECO:0000256" key="4">
    <source>
        <dbReference type="ARBA" id="ARBA00022692"/>
    </source>
</evidence>
<dbReference type="CDD" id="cd06261">
    <property type="entry name" value="TM_PBP2"/>
    <property type="match status" value="1"/>
</dbReference>
<keyword evidence="2 7" id="KW-0813">Transport</keyword>
<evidence type="ECO:0000256" key="1">
    <source>
        <dbReference type="ARBA" id="ARBA00004651"/>
    </source>
</evidence>
<dbReference type="AlphaFoldDB" id="A0A537LXF7"/>
<dbReference type="Proteomes" id="UP000320393">
    <property type="component" value="Unassembled WGS sequence"/>
</dbReference>
<feature type="transmembrane region" description="Helical" evidence="7">
    <location>
        <begin position="161"/>
        <end position="179"/>
    </location>
</feature>
<organism evidence="10 11">
    <name type="scientific">Candidatus Segetimicrobium genomatis</name>
    <dbReference type="NCBI Taxonomy" id="2569760"/>
    <lineage>
        <taxon>Bacteria</taxon>
        <taxon>Bacillati</taxon>
        <taxon>Candidatus Sysuimicrobiota</taxon>
        <taxon>Candidatus Sysuimicrobiia</taxon>
        <taxon>Candidatus Sysuimicrobiales</taxon>
        <taxon>Candidatus Segetimicrobiaceae</taxon>
        <taxon>Candidatus Segetimicrobium</taxon>
    </lineage>
</organism>
<dbReference type="InterPro" id="IPR035906">
    <property type="entry name" value="MetI-like_sf"/>
</dbReference>
<evidence type="ECO:0000256" key="6">
    <source>
        <dbReference type="ARBA" id="ARBA00023136"/>
    </source>
</evidence>
<dbReference type="PANTHER" id="PTHR43386:SF25">
    <property type="entry name" value="PEPTIDE ABC TRANSPORTER PERMEASE PROTEIN"/>
    <property type="match status" value="1"/>
</dbReference>
<evidence type="ECO:0000256" key="8">
    <source>
        <dbReference type="SAM" id="MobiDB-lite"/>
    </source>
</evidence>
<dbReference type="SUPFAM" id="SSF161098">
    <property type="entry name" value="MetI-like"/>
    <property type="match status" value="1"/>
</dbReference>
<evidence type="ECO:0000256" key="3">
    <source>
        <dbReference type="ARBA" id="ARBA00022475"/>
    </source>
</evidence>
<feature type="region of interest" description="Disordered" evidence="8">
    <location>
        <begin position="1"/>
        <end position="21"/>
    </location>
</feature>
<dbReference type="EMBL" id="VBAM01000177">
    <property type="protein sequence ID" value="TMJ12701.1"/>
    <property type="molecule type" value="Genomic_DNA"/>
</dbReference>
<dbReference type="InterPro" id="IPR000515">
    <property type="entry name" value="MetI-like"/>
</dbReference>
<evidence type="ECO:0000256" key="7">
    <source>
        <dbReference type="RuleBase" id="RU363032"/>
    </source>
</evidence>
<keyword evidence="4 7" id="KW-0812">Transmembrane</keyword>
<accession>A0A537LXF7</accession>
<keyword evidence="6 7" id="KW-0472">Membrane</keyword>
<name>A0A537LXF7_9BACT</name>
<dbReference type="Pfam" id="PF00528">
    <property type="entry name" value="BPD_transp_1"/>
    <property type="match status" value="1"/>
</dbReference>
<evidence type="ECO:0000256" key="2">
    <source>
        <dbReference type="ARBA" id="ARBA00022448"/>
    </source>
</evidence>
<dbReference type="GO" id="GO:0005886">
    <property type="term" value="C:plasma membrane"/>
    <property type="evidence" value="ECO:0007669"/>
    <property type="project" value="UniProtKB-SubCell"/>
</dbReference>